<evidence type="ECO:0000313" key="4">
    <source>
        <dbReference type="Proteomes" id="UP000574369"/>
    </source>
</evidence>
<keyword evidence="4" id="KW-1185">Reference proteome</keyword>
<sequence>MRLSEAVRSAALTATLETWLVATLLGLAVQPAASATSVAPVAPRLDERPSTQVVMLTPPDAPVLAASAVQAAASAVAADRQLGGVDKERRLRFKDEKDEKKDEKSQKDLPSWWGELIDNMGTGLRIAMWLIGAALLVWVLLRLRDWLRLRGVAPVVAAVAPTHVGSLDIRPESLPADIGAAARTLWQRGESRAALSLLYRGALSRLVHAHAVPIRAASTESDCLTLAEPRLAPSAHRFLSQLVAGWQTVAYAGRNLDDADFEALCAGFDAHLTPGGAA</sequence>
<reference evidence="3 4" key="1">
    <citation type="submission" date="2020-08" db="EMBL/GenBank/DDBJ databases">
        <title>Genomic Encyclopedia of Type Strains, Phase III (KMG-III): the genomes of soil and plant-associated and newly described type strains.</title>
        <authorList>
            <person name="Whitman W."/>
        </authorList>
    </citation>
    <scope>NUCLEOTIDE SEQUENCE [LARGE SCALE GENOMIC DNA]</scope>
    <source>
        <strain evidence="3 4">CECT 7247</strain>
    </source>
</reference>
<dbReference type="Pfam" id="PF13559">
    <property type="entry name" value="DUF4129"/>
    <property type="match status" value="1"/>
</dbReference>
<feature type="domain" description="Protein-glutamine gamma-glutamyltransferase-like C-terminal" evidence="2">
    <location>
        <begin position="198"/>
        <end position="266"/>
    </location>
</feature>
<evidence type="ECO:0000259" key="2">
    <source>
        <dbReference type="Pfam" id="PF13559"/>
    </source>
</evidence>
<dbReference type="Proteomes" id="UP000574369">
    <property type="component" value="Unassembled WGS sequence"/>
</dbReference>
<evidence type="ECO:0000256" key="1">
    <source>
        <dbReference type="SAM" id="Phobius"/>
    </source>
</evidence>
<keyword evidence="1" id="KW-0472">Membrane</keyword>
<keyword evidence="1" id="KW-0812">Transmembrane</keyword>
<proteinExistence type="predicted"/>
<dbReference type="InterPro" id="IPR025403">
    <property type="entry name" value="TgpA-like_C"/>
</dbReference>
<name>A0ABR6GTA4_9BURK</name>
<dbReference type="RefSeq" id="WP_184294782.1">
    <property type="nucleotide sequence ID" value="NZ_JACHXO010000004.1"/>
</dbReference>
<protein>
    <recommendedName>
        <fullName evidence="2">Protein-glutamine gamma-glutamyltransferase-like C-terminal domain-containing protein</fullName>
    </recommendedName>
</protein>
<organism evidence="3 4">
    <name type="scientific">Roseateles terrae</name>
    <dbReference type="NCBI Taxonomy" id="431060"/>
    <lineage>
        <taxon>Bacteria</taxon>
        <taxon>Pseudomonadati</taxon>
        <taxon>Pseudomonadota</taxon>
        <taxon>Betaproteobacteria</taxon>
        <taxon>Burkholderiales</taxon>
        <taxon>Sphaerotilaceae</taxon>
        <taxon>Roseateles</taxon>
    </lineage>
</organism>
<feature type="transmembrane region" description="Helical" evidence="1">
    <location>
        <begin position="122"/>
        <end position="141"/>
    </location>
</feature>
<dbReference type="EMBL" id="JACHXO010000004">
    <property type="protein sequence ID" value="MBB3195326.1"/>
    <property type="molecule type" value="Genomic_DNA"/>
</dbReference>
<keyword evidence="1" id="KW-1133">Transmembrane helix</keyword>
<accession>A0ABR6GTA4</accession>
<comment type="caution">
    <text evidence="3">The sequence shown here is derived from an EMBL/GenBank/DDBJ whole genome shotgun (WGS) entry which is preliminary data.</text>
</comment>
<gene>
    <name evidence="3" type="ORF">FHS28_002729</name>
</gene>
<evidence type="ECO:0000313" key="3">
    <source>
        <dbReference type="EMBL" id="MBB3195326.1"/>
    </source>
</evidence>